<evidence type="ECO:0000256" key="8">
    <source>
        <dbReference type="ARBA" id="ARBA00023136"/>
    </source>
</evidence>
<feature type="binding site" evidence="15">
    <location>
        <position position="354"/>
    </location>
    <ligand>
        <name>L-glutamate</name>
        <dbReference type="ChEBI" id="CHEBI:29985"/>
    </ligand>
</feature>
<feature type="transmembrane region" description="Helical" evidence="18">
    <location>
        <begin position="493"/>
        <end position="517"/>
    </location>
</feature>
<dbReference type="AlphaFoldDB" id="R7T932"/>
<feature type="binding site" evidence="15">
    <location>
        <position position="194"/>
    </location>
    <ligand>
        <name>L-glutamate</name>
        <dbReference type="ChEBI" id="CHEBI:29985"/>
    </ligand>
</feature>
<evidence type="ECO:0000256" key="1">
    <source>
        <dbReference type="ARBA" id="ARBA00022448"/>
    </source>
</evidence>
<dbReference type="GO" id="GO:0007166">
    <property type="term" value="P:cell surface receptor signaling pathway"/>
    <property type="evidence" value="ECO:0007669"/>
    <property type="project" value="UniProtKB-ARBA"/>
</dbReference>
<dbReference type="GO" id="GO:0045211">
    <property type="term" value="C:postsynaptic membrane"/>
    <property type="evidence" value="ECO:0007669"/>
    <property type="project" value="UniProtKB-SubCell"/>
</dbReference>
<dbReference type="Gene3D" id="1.10.287.70">
    <property type="match status" value="1"/>
</dbReference>
<keyword evidence="11" id="KW-0628">Postsynaptic cell membrane</keyword>
<dbReference type="Gene3D" id="3.40.50.2300">
    <property type="match status" value="1"/>
</dbReference>
<protein>
    <recommendedName>
        <fullName evidence="24">Glutamate receptor</fullName>
    </recommendedName>
</protein>
<keyword evidence="12" id="KW-1071">Ligand-gated ion channel</keyword>
<evidence type="ECO:0008006" key="24">
    <source>
        <dbReference type="Google" id="ProtNLM"/>
    </source>
</evidence>
<evidence type="ECO:0000256" key="11">
    <source>
        <dbReference type="ARBA" id="ARBA00023257"/>
    </source>
</evidence>
<dbReference type="Pfam" id="PF10613">
    <property type="entry name" value="Lig_chan-Glu_bd"/>
    <property type="match status" value="1"/>
</dbReference>
<feature type="binding site" evidence="15">
    <location>
        <position position="189"/>
    </location>
    <ligand>
        <name>L-glutamate</name>
        <dbReference type="ChEBI" id="CHEBI:29985"/>
    </ligand>
</feature>
<dbReference type="InterPro" id="IPR001828">
    <property type="entry name" value="ANF_lig-bd_rcpt"/>
</dbReference>
<dbReference type="FunFam" id="3.40.190.10:FF:000060">
    <property type="entry name" value="Glutamate receptor ionotropic, kainate 1"/>
    <property type="match status" value="1"/>
</dbReference>
<evidence type="ECO:0000256" key="18">
    <source>
        <dbReference type="SAM" id="Phobius"/>
    </source>
</evidence>
<feature type="binding site" evidence="15">
    <location>
        <position position="353"/>
    </location>
    <ligand>
        <name>L-glutamate</name>
        <dbReference type="ChEBI" id="CHEBI:29985"/>
    </ligand>
</feature>
<dbReference type="Proteomes" id="UP000014760">
    <property type="component" value="Unassembled WGS sequence"/>
</dbReference>
<evidence type="ECO:0000313" key="23">
    <source>
        <dbReference type="Proteomes" id="UP000014760"/>
    </source>
</evidence>
<evidence type="ECO:0000259" key="19">
    <source>
        <dbReference type="SMART" id="SM00079"/>
    </source>
</evidence>
<reference evidence="22" key="3">
    <citation type="submission" date="2015-06" db="UniProtKB">
        <authorList>
            <consortium name="EnsemblMetazoa"/>
        </authorList>
    </citation>
    <scope>IDENTIFICATION</scope>
</reference>
<evidence type="ECO:0000256" key="14">
    <source>
        <dbReference type="ARBA" id="ARBA00034104"/>
    </source>
</evidence>
<evidence type="ECO:0000256" key="7">
    <source>
        <dbReference type="ARBA" id="ARBA00023065"/>
    </source>
</evidence>
<feature type="transmembrane region" description="Helical" evidence="18">
    <location>
        <begin position="234"/>
        <end position="252"/>
    </location>
</feature>
<dbReference type="SMART" id="SM00079">
    <property type="entry name" value="PBPe"/>
    <property type="match status" value="1"/>
</dbReference>
<dbReference type="InterPro" id="IPR028082">
    <property type="entry name" value="Peripla_BP_I"/>
</dbReference>
<reference evidence="21 23" key="2">
    <citation type="journal article" date="2013" name="Nature">
        <title>Insights into bilaterian evolution from three spiralian genomes.</title>
        <authorList>
            <person name="Simakov O."/>
            <person name="Marletaz F."/>
            <person name="Cho S.J."/>
            <person name="Edsinger-Gonzales E."/>
            <person name="Havlak P."/>
            <person name="Hellsten U."/>
            <person name="Kuo D.H."/>
            <person name="Larsson T."/>
            <person name="Lv J."/>
            <person name="Arendt D."/>
            <person name="Savage R."/>
            <person name="Osoegawa K."/>
            <person name="de Jong P."/>
            <person name="Grimwood J."/>
            <person name="Chapman J.A."/>
            <person name="Shapiro H."/>
            <person name="Aerts A."/>
            <person name="Otillar R.P."/>
            <person name="Terry A.Y."/>
            <person name="Boore J.L."/>
            <person name="Grigoriev I.V."/>
            <person name="Lindberg D.R."/>
            <person name="Seaver E.C."/>
            <person name="Weisblat D.A."/>
            <person name="Putnam N.H."/>
            <person name="Rokhsar D.S."/>
        </authorList>
    </citation>
    <scope>NUCLEOTIDE SEQUENCE</scope>
    <source>
        <strain evidence="21 23">I ESC-2004</strain>
    </source>
</reference>
<dbReference type="SUPFAM" id="SSF53850">
    <property type="entry name" value="Periplasmic binding protein-like II"/>
    <property type="match status" value="1"/>
</dbReference>
<dbReference type="InterPro" id="IPR001320">
    <property type="entry name" value="Iontro_rcpt_C"/>
</dbReference>
<sequence>MSFSETKRDGVPYHVGSDGLSCNRETLRPWRKGREIIDALKHVTFDGLTGFVAFDSNGRRANYTLMLWETTSYGFQEKGAWDSHNRTVTFRPANETFKRVQRENSTLIVTSILTEPYLMVKPGNYTGNDRFEGYCADLAKKVSEEVGLPYRIIPVADNKYGAQSENGTWDGMVGELIAQKADLAIAPLTITSVRERVIDFTKPFMKLGISIMLKKESAQNPGFFSFMYPLSTEIWVCVIFAYISVSVVLLLVNRGSADEGEEELHDKDAFTVSDSLWFALGAFMQQGTDKEPRSVTERLAGSVWWFFTLILISSYTANLAAFLTVARMKTAVNSADDLAKQTEIKYGTVTGGSTEEFFQTSKIEVYQQMWSFMSQEANVSVATNEEGVKRVRESFGKYAFLLESPTNEYTNEQKPCDTVKVGSDLDSKGYGIATPRGSDLSDFLNMKILILRENGELAELRKKWWLQNSECGDTPPYNPDSNSSLKFSKLAGIFYILIFGVVLGFLVALVEFIYVSITTRHKSNFCGNICRRSEHDQSHERREQYHTPQPSQGVLVTEPELILLEEREHVFRRRCSHI</sequence>
<feature type="binding site" evidence="15">
    <location>
        <position position="403"/>
    </location>
    <ligand>
        <name>L-glutamate</name>
        <dbReference type="ChEBI" id="CHEBI:29985"/>
    </ligand>
</feature>
<keyword evidence="1" id="KW-0813">Transport</keyword>
<dbReference type="FunFam" id="3.40.190.10:FF:000001">
    <property type="entry name" value="Glutamate receptor ionotropic, kainate 2"/>
    <property type="match status" value="1"/>
</dbReference>
<reference evidence="23" key="1">
    <citation type="submission" date="2012-12" db="EMBL/GenBank/DDBJ databases">
        <authorList>
            <person name="Hellsten U."/>
            <person name="Grimwood J."/>
            <person name="Chapman J.A."/>
            <person name="Shapiro H."/>
            <person name="Aerts A."/>
            <person name="Otillar R.P."/>
            <person name="Terry A.Y."/>
            <person name="Boore J.L."/>
            <person name="Simakov O."/>
            <person name="Marletaz F."/>
            <person name="Cho S.-J."/>
            <person name="Edsinger-Gonzales E."/>
            <person name="Havlak P."/>
            <person name="Kuo D.-H."/>
            <person name="Larsson T."/>
            <person name="Lv J."/>
            <person name="Arendt D."/>
            <person name="Savage R."/>
            <person name="Osoegawa K."/>
            <person name="de Jong P."/>
            <person name="Lindberg D.R."/>
            <person name="Seaver E.C."/>
            <person name="Weisblat D.A."/>
            <person name="Putnam N.H."/>
            <person name="Grigoriev I.V."/>
            <person name="Rokhsar D.S."/>
        </authorList>
    </citation>
    <scope>NUCLEOTIDE SEQUENCE</scope>
    <source>
        <strain evidence="23">I ESC-2004</strain>
    </source>
</reference>
<dbReference type="GO" id="GO:0022824">
    <property type="term" value="F:transmitter-gated monoatomic ion channel activity"/>
    <property type="evidence" value="ECO:0007669"/>
    <property type="project" value="UniProtKB-ARBA"/>
</dbReference>
<comment type="subcellular location">
    <subcellularLocation>
        <location evidence="14">Postsynaptic cell membrane</location>
        <topology evidence="14">Multi-pass membrane protein</topology>
    </subcellularLocation>
</comment>
<organism evidence="21">
    <name type="scientific">Capitella teleta</name>
    <name type="common">Polychaete worm</name>
    <dbReference type="NCBI Taxonomy" id="283909"/>
    <lineage>
        <taxon>Eukaryota</taxon>
        <taxon>Metazoa</taxon>
        <taxon>Spiralia</taxon>
        <taxon>Lophotrochozoa</taxon>
        <taxon>Annelida</taxon>
        <taxon>Polychaeta</taxon>
        <taxon>Sedentaria</taxon>
        <taxon>Scolecida</taxon>
        <taxon>Capitellidae</taxon>
        <taxon>Capitella</taxon>
    </lineage>
</organism>
<evidence type="ECO:0000256" key="6">
    <source>
        <dbReference type="ARBA" id="ARBA00023018"/>
    </source>
</evidence>
<name>R7T932_CAPTE</name>
<evidence type="ECO:0000256" key="17">
    <source>
        <dbReference type="PIRSR" id="PIRSR601508-3"/>
    </source>
</evidence>
<keyword evidence="3 18" id="KW-0812">Transmembrane</keyword>
<keyword evidence="8 18" id="KW-0472">Membrane</keyword>
<feature type="disulfide bond" evidence="17">
    <location>
        <begin position="416"/>
        <end position="471"/>
    </location>
</feature>
<evidence type="ECO:0000256" key="15">
    <source>
        <dbReference type="PIRSR" id="PIRSR601508-1"/>
    </source>
</evidence>
<keyword evidence="13" id="KW-0407">Ion channel</keyword>
<keyword evidence="6" id="KW-0770">Synapse</keyword>
<keyword evidence="5 18" id="KW-1133">Transmembrane helix</keyword>
<evidence type="ECO:0000256" key="16">
    <source>
        <dbReference type="PIRSR" id="PIRSR601508-2"/>
    </source>
</evidence>
<evidence type="ECO:0000256" key="4">
    <source>
        <dbReference type="ARBA" id="ARBA00022729"/>
    </source>
</evidence>
<dbReference type="EMBL" id="AMQN01014496">
    <property type="status" value="NOT_ANNOTATED_CDS"/>
    <property type="molecule type" value="Genomic_DNA"/>
</dbReference>
<dbReference type="EnsemblMetazoa" id="CapteT167269">
    <property type="protein sequence ID" value="CapteP167269"/>
    <property type="gene ID" value="CapteG167269"/>
</dbReference>
<feature type="transmembrane region" description="Helical" evidence="18">
    <location>
        <begin position="303"/>
        <end position="325"/>
    </location>
</feature>
<dbReference type="HOGENOM" id="CLU_007257_0_1_1"/>
<feature type="binding site" evidence="15">
    <location>
        <position position="187"/>
    </location>
    <ligand>
        <name>L-glutamate</name>
        <dbReference type="ChEBI" id="CHEBI:29985"/>
    </ligand>
</feature>
<dbReference type="InterPro" id="IPR015683">
    <property type="entry name" value="Ionotropic_Glu_rcpt"/>
</dbReference>
<dbReference type="Pfam" id="PF01094">
    <property type="entry name" value="ANF_receptor"/>
    <property type="match status" value="1"/>
</dbReference>
<evidence type="ECO:0000313" key="22">
    <source>
        <dbReference type="EnsemblMetazoa" id="CapteP167269"/>
    </source>
</evidence>
<dbReference type="Gene3D" id="3.40.190.10">
    <property type="entry name" value="Periplasmic binding protein-like II"/>
    <property type="match status" value="2"/>
</dbReference>
<evidence type="ECO:0000313" key="21">
    <source>
        <dbReference type="EMBL" id="ELT90209.1"/>
    </source>
</evidence>
<keyword evidence="17" id="KW-1015">Disulfide bond</keyword>
<dbReference type="Pfam" id="PF00060">
    <property type="entry name" value="Lig_chan"/>
    <property type="match status" value="1"/>
</dbReference>
<evidence type="ECO:0000256" key="10">
    <source>
        <dbReference type="ARBA" id="ARBA00023180"/>
    </source>
</evidence>
<keyword evidence="9" id="KW-0675">Receptor</keyword>
<accession>R7T932</accession>
<keyword evidence="4" id="KW-0732">Signal</keyword>
<evidence type="ECO:0000256" key="9">
    <source>
        <dbReference type="ARBA" id="ARBA00023170"/>
    </source>
</evidence>
<evidence type="ECO:0000259" key="20">
    <source>
        <dbReference type="SMART" id="SM00918"/>
    </source>
</evidence>
<keyword evidence="10" id="KW-0325">Glycoprotein</keyword>
<dbReference type="InterPro" id="IPR019594">
    <property type="entry name" value="Glu/Gly-bd"/>
</dbReference>
<dbReference type="FunFam" id="1.10.287.70:FF:000105">
    <property type="entry name" value="Eye-enriched kainate receptor, isoform A"/>
    <property type="match status" value="1"/>
</dbReference>
<proteinExistence type="predicted"/>
<gene>
    <name evidence="21" type="ORF">CAPTEDRAFT_167269</name>
</gene>
<dbReference type="SUPFAM" id="SSF53822">
    <property type="entry name" value="Periplasmic binding protein-like I"/>
    <property type="match status" value="1"/>
</dbReference>
<evidence type="ECO:0000256" key="13">
    <source>
        <dbReference type="ARBA" id="ARBA00023303"/>
    </source>
</evidence>
<dbReference type="PRINTS" id="PR00177">
    <property type="entry name" value="NMDARECEPTOR"/>
</dbReference>
<dbReference type="PANTHER" id="PTHR18966">
    <property type="entry name" value="IONOTROPIC GLUTAMATE RECEPTOR"/>
    <property type="match status" value="1"/>
</dbReference>
<evidence type="ECO:0000256" key="5">
    <source>
        <dbReference type="ARBA" id="ARBA00022989"/>
    </source>
</evidence>
<dbReference type="OrthoDB" id="5984008at2759"/>
<evidence type="ECO:0000256" key="2">
    <source>
        <dbReference type="ARBA" id="ARBA00022475"/>
    </source>
</evidence>
<keyword evidence="2" id="KW-1003">Cell membrane</keyword>
<feature type="domain" description="Ionotropic glutamate receptor C-terminal" evidence="19">
    <location>
        <begin position="106"/>
        <end position="467"/>
    </location>
</feature>
<keyword evidence="7" id="KW-0406">Ion transport</keyword>
<evidence type="ECO:0000256" key="3">
    <source>
        <dbReference type="ARBA" id="ARBA00022692"/>
    </source>
</evidence>
<dbReference type="OMA" id="AIGEYCI"/>
<feature type="site" description="Crucial to convey clamshell closure to channel opening" evidence="16">
    <location>
        <position position="332"/>
    </location>
</feature>
<dbReference type="SMART" id="SM00918">
    <property type="entry name" value="Lig_chan-Glu_bd"/>
    <property type="match status" value="1"/>
</dbReference>
<dbReference type="InterPro" id="IPR001508">
    <property type="entry name" value="Iono_Glu_rcpt_met"/>
</dbReference>
<feature type="domain" description="Ionotropic glutamate receptor L-glutamate and glycine-binding" evidence="20">
    <location>
        <begin position="116"/>
        <end position="178"/>
    </location>
</feature>
<dbReference type="STRING" id="283909.R7T932"/>
<dbReference type="EMBL" id="KB311016">
    <property type="protein sequence ID" value="ELT90209.1"/>
    <property type="molecule type" value="Genomic_DNA"/>
</dbReference>
<evidence type="ECO:0000256" key="12">
    <source>
        <dbReference type="ARBA" id="ARBA00023286"/>
    </source>
</evidence>
<keyword evidence="23" id="KW-1185">Reference proteome</keyword>